<reference evidence="2 3" key="1">
    <citation type="submission" date="2018-06" db="EMBL/GenBank/DDBJ databases">
        <title>Comparative genomics reveals the genomic features of Rhizophagus irregularis, R. cerebriforme, R. diaphanum and Gigaspora rosea, and their symbiotic lifestyle signature.</title>
        <authorList>
            <person name="Morin E."/>
            <person name="San Clemente H."/>
            <person name="Chen E.C.H."/>
            <person name="De La Providencia I."/>
            <person name="Hainaut M."/>
            <person name="Kuo A."/>
            <person name="Kohler A."/>
            <person name="Murat C."/>
            <person name="Tang N."/>
            <person name="Roy S."/>
            <person name="Loubradou J."/>
            <person name="Henrissat B."/>
            <person name="Grigoriev I.V."/>
            <person name="Corradi N."/>
            <person name="Roux C."/>
            <person name="Martin F.M."/>
        </authorList>
    </citation>
    <scope>NUCLEOTIDE SEQUENCE [LARGE SCALE GENOMIC DNA]</scope>
    <source>
        <strain evidence="2 3">DAOM 227022</strain>
    </source>
</reference>
<gene>
    <name evidence="2" type="ORF">C1645_823776</name>
</gene>
<feature type="region of interest" description="Disordered" evidence="1">
    <location>
        <begin position="1"/>
        <end position="52"/>
    </location>
</feature>
<comment type="caution">
    <text evidence="2">The sequence shown here is derived from an EMBL/GenBank/DDBJ whole genome shotgun (WGS) entry which is preliminary data.</text>
</comment>
<dbReference type="AlphaFoldDB" id="A0A397SVU0"/>
<feature type="compositionally biased region" description="Basic and acidic residues" evidence="1">
    <location>
        <begin position="36"/>
        <end position="52"/>
    </location>
</feature>
<dbReference type="EMBL" id="QKYT01000190">
    <property type="protein sequence ID" value="RIA90138.1"/>
    <property type="molecule type" value="Genomic_DNA"/>
</dbReference>
<organism evidence="2 3">
    <name type="scientific">Glomus cerebriforme</name>
    <dbReference type="NCBI Taxonomy" id="658196"/>
    <lineage>
        <taxon>Eukaryota</taxon>
        <taxon>Fungi</taxon>
        <taxon>Fungi incertae sedis</taxon>
        <taxon>Mucoromycota</taxon>
        <taxon>Glomeromycotina</taxon>
        <taxon>Glomeromycetes</taxon>
        <taxon>Glomerales</taxon>
        <taxon>Glomeraceae</taxon>
        <taxon>Glomus</taxon>
    </lineage>
</organism>
<dbReference type="Proteomes" id="UP000265703">
    <property type="component" value="Unassembled WGS sequence"/>
</dbReference>
<feature type="compositionally biased region" description="Acidic residues" evidence="1">
    <location>
        <begin position="8"/>
        <end position="35"/>
    </location>
</feature>
<evidence type="ECO:0000256" key="1">
    <source>
        <dbReference type="SAM" id="MobiDB-lite"/>
    </source>
</evidence>
<evidence type="ECO:0000313" key="2">
    <source>
        <dbReference type="EMBL" id="RIA90138.1"/>
    </source>
</evidence>
<keyword evidence="3" id="KW-1185">Reference proteome</keyword>
<protein>
    <submittedName>
        <fullName evidence="2">Uncharacterized protein</fullName>
    </submittedName>
</protein>
<proteinExistence type="predicted"/>
<accession>A0A397SVU0</accession>
<evidence type="ECO:0000313" key="3">
    <source>
        <dbReference type="Proteomes" id="UP000265703"/>
    </source>
</evidence>
<sequence>MNDTDSISSDDSDTEYFPEDLFDNIPEDSDSDEEDIRCPKGRPPELKDSKDP</sequence>
<name>A0A397SVU0_9GLOM</name>